<feature type="transmembrane region" description="Helical" evidence="6">
    <location>
        <begin position="20"/>
        <end position="40"/>
    </location>
</feature>
<keyword evidence="3 6" id="KW-0812">Transmembrane</keyword>
<evidence type="ECO:0000256" key="5">
    <source>
        <dbReference type="ARBA" id="ARBA00023136"/>
    </source>
</evidence>
<comment type="similarity">
    <text evidence="2">Belongs to the steroid 5-alpha reductase family.</text>
</comment>
<name>G0RZ39_CHATD</name>
<dbReference type="eggNOG" id="KOG1638">
    <property type="taxonomic scope" value="Eukaryota"/>
</dbReference>
<accession>G0RZ39</accession>
<dbReference type="PIRSF" id="PIRSF015596">
    <property type="entry name" value="5_alpha-SR2"/>
    <property type="match status" value="1"/>
</dbReference>
<evidence type="ECO:0000259" key="7">
    <source>
        <dbReference type="Pfam" id="PF02544"/>
    </source>
</evidence>
<dbReference type="OMA" id="PHYALEW"/>
<dbReference type="PROSITE" id="PS50244">
    <property type="entry name" value="S5A_REDUCTASE"/>
    <property type="match status" value="1"/>
</dbReference>
<keyword evidence="9" id="KW-1185">Reference proteome</keyword>
<proteinExistence type="inferred from homology"/>
<dbReference type="HOGENOM" id="CLU_065395_0_0_1"/>
<keyword evidence="5 6" id="KW-0472">Membrane</keyword>
<dbReference type="Proteomes" id="UP000008066">
    <property type="component" value="Unassembled WGS sequence"/>
</dbReference>
<feature type="transmembrane region" description="Helical" evidence="6">
    <location>
        <begin position="61"/>
        <end position="81"/>
    </location>
</feature>
<dbReference type="OrthoDB" id="5788137at2759"/>
<evidence type="ECO:0000256" key="4">
    <source>
        <dbReference type="ARBA" id="ARBA00022989"/>
    </source>
</evidence>
<dbReference type="AlphaFoldDB" id="G0RZ39"/>
<evidence type="ECO:0000256" key="3">
    <source>
        <dbReference type="ARBA" id="ARBA00022692"/>
    </source>
</evidence>
<dbReference type="KEGG" id="cthr:CTHT_0001600"/>
<reference evidence="8 9" key="1">
    <citation type="journal article" date="2011" name="Cell">
        <title>Insight into structure and assembly of the nuclear pore complex by utilizing the genome of a eukaryotic thermophile.</title>
        <authorList>
            <person name="Amlacher S."/>
            <person name="Sarges P."/>
            <person name="Flemming D."/>
            <person name="van Noort V."/>
            <person name="Kunze R."/>
            <person name="Devos D.P."/>
            <person name="Arumugam M."/>
            <person name="Bork P."/>
            <person name="Hurt E."/>
        </authorList>
    </citation>
    <scope>NUCLEOTIDE SEQUENCE [LARGE SCALE GENOMIC DNA]</scope>
    <source>
        <strain evidence="9">DSM 1495 / CBS 144.50 / IMI 039719</strain>
    </source>
</reference>
<feature type="domain" description="3-oxo-5-alpha-steroid 4-dehydrogenase C-terminal" evidence="7">
    <location>
        <begin position="217"/>
        <end position="302"/>
    </location>
</feature>
<dbReference type="RefSeq" id="XP_006690709.1">
    <property type="nucleotide sequence ID" value="XM_006690646.1"/>
</dbReference>
<sequence length="302" mass="34933">MPTTTEGLIPNWFPPNRENYDLILTLWKLFPFFSSLQWLIPWYGMGKTSIPHSPLNLPGRLAWLTMEIPGFLTLLYHLYVLPSQLPLPPSPDGSLPWQTQTLAFLFVFHYIYRAILFPFLQPSMSPVHLFIWLLGVTFQLVNGTVIGAWLAGYGPMYYNHSPAQTPISQFALGLIVFYLGLASNYFHDDHLREIRRRVLRRQQLAAQKPDDSPDAPKSVEKHYEIPQAGLFKVVLYPHYLSEWIEWVGYWIAAGWGCVPARCFVLNEVTAMLPRAVRGRQWYVERFGEETVGRRWAVIPGVW</sequence>
<evidence type="ECO:0000313" key="8">
    <source>
        <dbReference type="EMBL" id="EGS23467.1"/>
    </source>
</evidence>
<dbReference type="InterPro" id="IPR016636">
    <property type="entry name" value="3-oxo-5-alpha-steroid_4-DH"/>
</dbReference>
<dbReference type="Pfam" id="PF02544">
    <property type="entry name" value="Steroid_dh"/>
    <property type="match status" value="2"/>
</dbReference>
<dbReference type="GeneID" id="18254198"/>
<feature type="transmembrane region" description="Helical" evidence="6">
    <location>
        <begin position="170"/>
        <end position="187"/>
    </location>
</feature>
<comment type="subcellular location">
    <subcellularLocation>
        <location evidence="1">Membrane</location>
        <topology evidence="1">Multi-pass membrane protein</topology>
    </subcellularLocation>
</comment>
<organism evidence="9">
    <name type="scientific">Chaetomium thermophilum (strain DSM 1495 / CBS 144.50 / IMI 039719)</name>
    <name type="common">Thermochaetoides thermophila</name>
    <dbReference type="NCBI Taxonomy" id="759272"/>
    <lineage>
        <taxon>Eukaryota</taxon>
        <taxon>Fungi</taxon>
        <taxon>Dikarya</taxon>
        <taxon>Ascomycota</taxon>
        <taxon>Pezizomycotina</taxon>
        <taxon>Sordariomycetes</taxon>
        <taxon>Sordariomycetidae</taxon>
        <taxon>Sordariales</taxon>
        <taxon>Chaetomiaceae</taxon>
        <taxon>Thermochaetoides</taxon>
    </lineage>
</organism>
<feature type="transmembrane region" description="Helical" evidence="6">
    <location>
        <begin position="101"/>
        <end position="120"/>
    </location>
</feature>
<dbReference type="EMBL" id="GL988032">
    <property type="protein sequence ID" value="EGS23467.1"/>
    <property type="molecule type" value="Genomic_DNA"/>
</dbReference>
<dbReference type="GO" id="GO:0003865">
    <property type="term" value="F:3-oxo-5-alpha-steroid 4-dehydrogenase activity"/>
    <property type="evidence" value="ECO:0007669"/>
    <property type="project" value="InterPro"/>
</dbReference>
<feature type="transmembrane region" description="Helical" evidence="6">
    <location>
        <begin position="127"/>
        <end position="150"/>
    </location>
</feature>
<evidence type="ECO:0000256" key="1">
    <source>
        <dbReference type="ARBA" id="ARBA00004141"/>
    </source>
</evidence>
<dbReference type="PANTHER" id="PTHR10556">
    <property type="entry name" value="3-OXO-5-ALPHA-STEROID 4-DEHYDROGENASE"/>
    <property type="match status" value="1"/>
</dbReference>
<protein>
    <submittedName>
        <fullName evidence="8">3-oxo-5-alpha-steroid 4-dehydrogenase-like protein</fullName>
    </submittedName>
</protein>
<feature type="domain" description="3-oxo-5-alpha-steroid 4-dehydrogenase C-terminal" evidence="7">
    <location>
        <begin position="127"/>
        <end position="197"/>
    </location>
</feature>
<dbReference type="InterPro" id="IPR001104">
    <property type="entry name" value="3-oxo-5_a-steroid_4-DH_C"/>
</dbReference>
<gene>
    <name evidence="8" type="ORF">CTHT_0001600</name>
</gene>
<dbReference type="InterPro" id="IPR039357">
    <property type="entry name" value="SRD5A/TECR"/>
</dbReference>
<evidence type="ECO:0000256" key="6">
    <source>
        <dbReference type="SAM" id="Phobius"/>
    </source>
</evidence>
<dbReference type="PANTHER" id="PTHR10556:SF43">
    <property type="entry name" value="STEROID 5-ALPHA-REDUCTASE DET2"/>
    <property type="match status" value="1"/>
</dbReference>
<evidence type="ECO:0000313" key="9">
    <source>
        <dbReference type="Proteomes" id="UP000008066"/>
    </source>
</evidence>
<dbReference type="GO" id="GO:0008202">
    <property type="term" value="P:steroid metabolic process"/>
    <property type="evidence" value="ECO:0007669"/>
    <property type="project" value="InterPro"/>
</dbReference>
<keyword evidence="4 6" id="KW-1133">Transmembrane helix</keyword>
<dbReference type="GO" id="GO:0016020">
    <property type="term" value="C:membrane"/>
    <property type="evidence" value="ECO:0007669"/>
    <property type="project" value="UniProtKB-SubCell"/>
</dbReference>
<evidence type="ECO:0000256" key="2">
    <source>
        <dbReference type="ARBA" id="ARBA00007742"/>
    </source>
</evidence>
<dbReference type="STRING" id="759272.G0RZ39"/>